<reference evidence="2" key="1">
    <citation type="submission" date="2016-11" db="UniProtKB">
        <authorList>
            <consortium name="WormBaseParasite"/>
        </authorList>
    </citation>
    <scope>IDENTIFICATION</scope>
    <source>
        <strain evidence="2">KR3021</strain>
    </source>
</reference>
<dbReference type="Proteomes" id="UP000095286">
    <property type="component" value="Unplaced"/>
</dbReference>
<evidence type="ECO:0000313" key="2">
    <source>
        <dbReference type="WBParaSite" id="RSKR_0000972400.1"/>
    </source>
</evidence>
<evidence type="ECO:0000313" key="1">
    <source>
        <dbReference type="Proteomes" id="UP000095286"/>
    </source>
</evidence>
<organism evidence="1 2">
    <name type="scientific">Rhabditophanes sp. KR3021</name>
    <dbReference type="NCBI Taxonomy" id="114890"/>
    <lineage>
        <taxon>Eukaryota</taxon>
        <taxon>Metazoa</taxon>
        <taxon>Ecdysozoa</taxon>
        <taxon>Nematoda</taxon>
        <taxon>Chromadorea</taxon>
        <taxon>Rhabditida</taxon>
        <taxon>Tylenchina</taxon>
        <taxon>Panagrolaimomorpha</taxon>
        <taxon>Strongyloidoidea</taxon>
        <taxon>Alloionematidae</taxon>
        <taxon>Rhabditophanes</taxon>
    </lineage>
</organism>
<name>A0AC35UBM5_9BILA</name>
<proteinExistence type="predicted"/>
<accession>A0AC35UBM5</accession>
<protein>
    <submittedName>
        <fullName evidence="2">C-type lectin domain-containing protein</fullName>
    </submittedName>
</protein>
<sequence length="285" mass="32614">MLFFATLCLFYFGKGVISIRCPHHDRFFLALNNKCYKLYPALDGLSNITEDCSLHKGTLSSFINEYEVFALNNIYTNQYTHNFTEHFVDRGFTCFDSTDCRMNGATMEKVRNSITYLTTVFPCRGVMHLNTNLFHCVDIIMKHDLLFACQLEGPYYQECPNKLYKRQMDGNCYRVYEDTGFKFDTAKAICLDDKSNLATVKNHLEGFVVGQLTQGIVNEAWLDVKCKSSDLKSCVHPHSCPLTFSQFRNHTPLSDGECGVISVNGDWKTAHCGTLKRVICQDREQ</sequence>
<dbReference type="WBParaSite" id="RSKR_0000972400.1">
    <property type="protein sequence ID" value="RSKR_0000972400.1"/>
    <property type="gene ID" value="RSKR_0000972400"/>
</dbReference>